<gene>
    <name evidence="1" type="ORF">UFOPK1650_00809</name>
</gene>
<name>A0A6J6EAW9_9ZZZZ</name>
<dbReference type="AlphaFoldDB" id="A0A6J6EAW9"/>
<accession>A0A6J6EAW9</accession>
<sequence>MIITIAAITTIKRLSLEKGRVVSPMTKPAVSTGDSKRFPSLVQMRPTTARITPRSPSVTITGATAAIGPSLACLKSVRINPLSINPPRRPPIATAKMNAKK</sequence>
<reference evidence="1" key="1">
    <citation type="submission" date="2020-05" db="EMBL/GenBank/DDBJ databases">
        <authorList>
            <person name="Chiriac C."/>
            <person name="Salcher M."/>
            <person name="Ghai R."/>
            <person name="Kavagutti S V."/>
        </authorList>
    </citation>
    <scope>NUCLEOTIDE SEQUENCE</scope>
</reference>
<evidence type="ECO:0000313" key="1">
    <source>
        <dbReference type="EMBL" id="CAB4572956.1"/>
    </source>
</evidence>
<dbReference type="EMBL" id="CAEZTJ010000125">
    <property type="protein sequence ID" value="CAB4572956.1"/>
    <property type="molecule type" value="Genomic_DNA"/>
</dbReference>
<proteinExistence type="predicted"/>
<organism evidence="1">
    <name type="scientific">freshwater metagenome</name>
    <dbReference type="NCBI Taxonomy" id="449393"/>
    <lineage>
        <taxon>unclassified sequences</taxon>
        <taxon>metagenomes</taxon>
        <taxon>ecological metagenomes</taxon>
    </lineage>
</organism>
<protein>
    <submittedName>
        <fullName evidence="1">Unannotated protein</fullName>
    </submittedName>
</protein>